<gene>
    <name evidence="8" type="ORF">CTAYLR_006880</name>
</gene>
<dbReference type="SUPFAM" id="SSF48452">
    <property type="entry name" value="TPR-like"/>
    <property type="match status" value="1"/>
</dbReference>
<evidence type="ECO:0000256" key="2">
    <source>
        <dbReference type="ARBA" id="ARBA00013194"/>
    </source>
</evidence>
<dbReference type="PANTHER" id="PTHR11071">
    <property type="entry name" value="PEPTIDYL-PROLYL CIS-TRANS ISOMERASE"/>
    <property type="match status" value="1"/>
</dbReference>
<comment type="caution">
    <text evidence="8">The sequence shown here is derived from an EMBL/GenBank/DDBJ whole genome shotgun (WGS) entry which is preliminary data.</text>
</comment>
<keyword evidence="3" id="KW-0697">Rotamase</keyword>
<keyword evidence="9" id="KW-1185">Reference proteome</keyword>
<dbReference type="PROSITE" id="PS50072">
    <property type="entry name" value="CSA_PPIASE_2"/>
    <property type="match status" value="1"/>
</dbReference>
<proteinExistence type="predicted"/>
<dbReference type="Gene3D" id="2.40.100.10">
    <property type="entry name" value="Cyclophilin-like"/>
    <property type="match status" value="1"/>
</dbReference>
<dbReference type="PROSITE" id="PS50005">
    <property type="entry name" value="TPR"/>
    <property type="match status" value="1"/>
</dbReference>
<dbReference type="Gene3D" id="1.25.40.10">
    <property type="entry name" value="Tetratricopeptide repeat domain"/>
    <property type="match status" value="1"/>
</dbReference>
<dbReference type="InterPro" id="IPR020892">
    <property type="entry name" value="Cyclophilin-type_PPIase_CS"/>
</dbReference>
<organism evidence="8 9">
    <name type="scientific">Chrysophaeum taylorii</name>
    <dbReference type="NCBI Taxonomy" id="2483200"/>
    <lineage>
        <taxon>Eukaryota</taxon>
        <taxon>Sar</taxon>
        <taxon>Stramenopiles</taxon>
        <taxon>Ochrophyta</taxon>
        <taxon>Pelagophyceae</taxon>
        <taxon>Pelagomonadales</taxon>
        <taxon>Pelagomonadaceae</taxon>
        <taxon>Chrysophaeum</taxon>
    </lineage>
</organism>
<comment type="catalytic activity">
    <reaction evidence="1">
        <text>[protein]-peptidylproline (omega=180) = [protein]-peptidylproline (omega=0)</text>
        <dbReference type="Rhea" id="RHEA:16237"/>
        <dbReference type="Rhea" id="RHEA-COMP:10747"/>
        <dbReference type="Rhea" id="RHEA-COMP:10748"/>
        <dbReference type="ChEBI" id="CHEBI:83833"/>
        <dbReference type="ChEBI" id="CHEBI:83834"/>
        <dbReference type="EC" id="5.2.1.8"/>
    </reaction>
</comment>
<evidence type="ECO:0000313" key="8">
    <source>
        <dbReference type="EMBL" id="KAJ8604974.1"/>
    </source>
</evidence>
<feature type="repeat" description="TPR" evidence="5">
    <location>
        <begin position="191"/>
        <end position="224"/>
    </location>
</feature>
<dbReference type="EMBL" id="JAQMWT010000319">
    <property type="protein sequence ID" value="KAJ8604974.1"/>
    <property type="molecule type" value="Genomic_DNA"/>
</dbReference>
<dbReference type="PROSITE" id="PS00170">
    <property type="entry name" value="CSA_PPIASE_1"/>
    <property type="match status" value="1"/>
</dbReference>
<dbReference type="InterPro" id="IPR029000">
    <property type="entry name" value="Cyclophilin-like_dom_sf"/>
</dbReference>
<dbReference type="GO" id="GO:0016018">
    <property type="term" value="F:cyclosporin A binding"/>
    <property type="evidence" value="ECO:0007669"/>
    <property type="project" value="TreeGrafter"/>
</dbReference>
<evidence type="ECO:0000259" key="7">
    <source>
        <dbReference type="PROSITE" id="PS50072"/>
    </source>
</evidence>
<evidence type="ECO:0000256" key="6">
    <source>
        <dbReference type="SAM" id="MobiDB-lite"/>
    </source>
</evidence>
<dbReference type="Pfam" id="PF00160">
    <property type="entry name" value="Pro_isomerase"/>
    <property type="match status" value="1"/>
</dbReference>
<dbReference type="SUPFAM" id="SSF50891">
    <property type="entry name" value="Cyclophilin-like"/>
    <property type="match status" value="1"/>
</dbReference>
<dbReference type="InterPro" id="IPR011990">
    <property type="entry name" value="TPR-like_helical_dom_sf"/>
</dbReference>
<dbReference type="SMART" id="SM00028">
    <property type="entry name" value="TPR"/>
    <property type="match status" value="2"/>
</dbReference>
<dbReference type="PANTHER" id="PTHR11071:SF561">
    <property type="entry name" value="PEPTIDYL-PROLYL CIS-TRANS ISOMERASE D-RELATED"/>
    <property type="match status" value="1"/>
</dbReference>
<evidence type="ECO:0000256" key="3">
    <source>
        <dbReference type="ARBA" id="ARBA00023110"/>
    </source>
</evidence>
<evidence type="ECO:0000256" key="5">
    <source>
        <dbReference type="PROSITE-ProRule" id="PRU00339"/>
    </source>
</evidence>
<evidence type="ECO:0000256" key="4">
    <source>
        <dbReference type="ARBA" id="ARBA00023235"/>
    </source>
</evidence>
<dbReference type="InterPro" id="IPR002130">
    <property type="entry name" value="Cyclophilin-type_PPIase_dom"/>
</dbReference>
<dbReference type="InterPro" id="IPR019734">
    <property type="entry name" value="TPR_rpt"/>
</dbReference>
<dbReference type="Proteomes" id="UP001230188">
    <property type="component" value="Unassembled WGS sequence"/>
</dbReference>
<dbReference type="EC" id="5.2.1.8" evidence="2"/>
<dbReference type="AlphaFoldDB" id="A0AAD7UFR2"/>
<name>A0AAD7UFR2_9STRA</name>
<accession>A0AAD7UFR2</accession>
<evidence type="ECO:0000256" key="1">
    <source>
        <dbReference type="ARBA" id="ARBA00000971"/>
    </source>
</evidence>
<sequence>MEEEAAAAFHPGDLDVDDSSSTEADFAASHLPEATAASPLDVFGDGRCLKVTLQKSVLYEVPRELSDVGATVRERVASKIGGKLGEEVSSRSFDWTVDEDEAEEWLDRGVRYMRHGERAVFHFEEKAVEVDLEKVLDPVSIFDVEDKPKRIAWLRENGNKWFRAGRIARAKHRYELSVDAAEQAELYDLGAPAHANLAQIALDAKDYPECYEHCNKALDANPKNVKVLYRRAKSLAARGAFEAARGDLLSAKTVDPDNSMISRALRDLKEKEKAQKEREKRAFGGIFQKVPGFASDDRASRDEVVDVPEDTEHSGPLVKCFFDVSIDGDRVGRIVFELFNDTVPNTVENFRCLCTGEKVLSYKNSRFHRIIKDFMIQGGDITRGDGTGGASIFGEKFDDEGFFDGHDRPGLLSMANRGKNSNNSQFFITTAACPHLDGKHVVFGRVVGGMDVVRRIENVKTDTRKFENDSPTLECTVVACGQLEKDDTNNIGA</sequence>
<dbReference type="GO" id="GO:0003755">
    <property type="term" value="F:peptidyl-prolyl cis-trans isomerase activity"/>
    <property type="evidence" value="ECO:0007669"/>
    <property type="project" value="UniProtKB-KW"/>
</dbReference>
<dbReference type="PRINTS" id="PR00153">
    <property type="entry name" value="CSAPPISMRASE"/>
</dbReference>
<evidence type="ECO:0000313" key="9">
    <source>
        <dbReference type="Proteomes" id="UP001230188"/>
    </source>
</evidence>
<feature type="domain" description="PPIase cyclophilin-type" evidence="7">
    <location>
        <begin position="321"/>
        <end position="482"/>
    </location>
</feature>
<protein>
    <recommendedName>
        <fullName evidence="2">peptidylprolyl isomerase</fullName>
        <ecNumber evidence="2">5.2.1.8</ecNumber>
    </recommendedName>
</protein>
<keyword evidence="4" id="KW-0413">Isomerase</keyword>
<keyword evidence="5" id="KW-0802">TPR repeat</keyword>
<feature type="region of interest" description="Disordered" evidence="6">
    <location>
        <begin position="1"/>
        <end position="23"/>
    </location>
</feature>
<dbReference type="FunFam" id="2.40.100.10:FF:000025">
    <property type="entry name" value="Peptidyl-prolyl cis-trans isomerase CYP19-2"/>
    <property type="match status" value="1"/>
</dbReference>
<reference evidence="8" key="1">
    <citation type="submission" date="2023-01" db="EMBL/GenBank/DDBJ databases">
        <title>Metagenome sequencing of chrysophaentin producing Chrysophaeum taylorii.</title>
        <authorList>
            <person name="Davison J."/>
            <person name="Bewley C."/>
        </authorList>
    </citation>
    <scope>NUCLEOTIDE SEQUENCE</scope>
    <source>
        <strain evidence="8">NIES-1699</strain>
    </source>
</reference>
<dbReference type="GO" id="GO:0005737">
    <property type="term" value="C:cytoplasm"/>
    <property type="evidence" value="ECO:0007669"/>
    <property type="project" value="TreeGrafter"/>
</dbReference>
<dbReference type="GO" id="GO:0006457">
    <property type="term" value="P:protein folding"/>
    <property type="evidence" value="ECO:0007669"/>
    <property type="project" value="InterPro"/>
</dbReference>